<feature type="transmembrane region" description="Helical" evidence="6">
    <location>
        <begin position="27"/>
        <end position="50"/>
    </location>
</feature>
<feature type="transmembrane region" description="Helical" evidence="6">
    <location>
        <begin position="97"/>
        <end position="124"/>
    </location>
</feature>
<dbReference type="PANTHER" id="PTHR12703">
    <property type="entry name" value="TRANSMEMBRANE PROTEIN 33"/>
    <property type="match status" value="1"/>
</dbReference>
<evidence type="ECO:0000256" key="6">
    <source>
        <dbReference type="SAM" id="Phobius"/>
    </source>
</evidence>
<gene>
    <name evidence="7" type="ORF">CU098_003124</name>
</gene>
<dbReference type="InterPro" id="IPR005344">
    <property type="entry name" value="TMEM33/Pom33"/>
</dbReference>
<evidence type="ECO:0000256" key="5">
    <source>
        <dbReference type="ARBA" id="ARBA00023136"/>
    </source>
</evidence>
<dbReference type="PANTHER" id="PTHR12703:SF4">
    <property type="entry name" value="TRANSMEMBRANE PROTEIN 33"/>
    <property type="match status" value="1"/>
</dbReference>
<dbReference type="Proteomes" id="UP000253551">
    <property type="component" value="Unassembled WGS sequence"/>
</dbReference>
<comment type="similarity">
    <text evidence="2">Belongs to the PER33/POM33 family.</text>
</comment>
<name>A0A367ITW3_RHIST</name>
<protein>
    <submittedName>
        <fullName evidence="7">Uncharacterized protein</fullName>
    </submittedName>
</protein>
<dbReference type="STRING" id="4846.A0A367ITW3"/>
<dbReference type="AlphaFoldDB" id="A0A367ITW3"/>
<organism evidence="7 8">
    <name type="scientific">Rhizopus stolonifer</name>
    <name type="common">Rhizopus nigricans</name>
    <dbReference type="NCBI Taxonomy" id="4846"/>
    <lineage>
        <taxon>Eukaryota</taxon>
        <taxon>Fungi</taxon>
        <taxon>Fungi incertae sedis</taxon>
        <taxon>Mucoromycota</taxon>
        <taxon>Mucoromycotina</taxon>
        <taxon>Mucoromycetes</taxon>
        <taxon>Mucorales</taxon>
        <taxon>Mucorineae</taxon>
        <taxon>Rhizopodaceae</taxon>
        <taxon>Rhizopus</taxon>
    </lineage>
</organism>
<evidence type="ECO:0000256" key="4">
    <source>
        <dbReference type="ARBA" id="ARBA00022989"/>
    </source>
</evidence>
<dbReference type="EMBL" id="PJQM01005665">
    <property type="protein sequence ID" value="RCH81108.1"/>
    <property type="molecule type" value="Genomic_DNA"/>
</dbReference>
<dbReference type="GO" id="GO:0061024">
    <property type="term" value="P:membrane organization"/>
    <property type="evidence" value="ECO:0007669"/>
    <property type="project" value="TreeGrafter"/>
</dbReference>
<keyword evidence="3 6" id="KW-0812">Transmembrane</keyword>
<comment type="subcellular location">
    <subcellularLocation>
        <location evidence="1">Membrane</location>
        <topology evidence="1">Multi-pass membrane protein</topology>
    </subcellularLocation>
</comment>
<proteinExistence type="inferred from homology"/>
<sequence>MSLENNQNPTQTEEKSKAKLEFKSLHFGWFAGHVWVVLNTTVFLLSSLFFHPLSLFYRSAYLGIVVSYGIVIYNSYKPLLTSEESNIKRVLLDENAQYLGIALYFLISSRVSISLLPFFIYSIFHVLTYVDSDLIPNLAPHQSNIQKSVQKIITERFEQAMVLGAQLEVYGVMGRLVLGFFVFRSSILSILLYGQFLRMRYHMSPRARQVLTELGTKVDSMLTPPTAHPKIPPAVLKHYATFKEAVFAKPLPVEDVNDKKSL</sequence>
<evidence type="ECO:0000313" key="8">
    <source>
        <dbReference type="Proteomes" id="UP000253551"/>
    </source>
</evidence>
<evidence type="ECO:0000256" key="3">
    <source>
        <dbReference type="ARBA" id="ARBA00022692"/>
    </source>
</evidence>
<comment type="caution">
    <text evidence="7">The sequence shown here is derived from an EMBL/GenBank/DDBJ whole genome shotgun (WGS) entry which is preliminary data.</text>
</comment>
<keyword evidence="5 6" id="KW-0472">Membrane</keyword>
<evidence type="ECO:0000256" key="2">
    <source>
        <dbReference type="ARBA" id="ARBA00007322"/>
    </source>
</evidence>
<evidence type="ECO:0000256" key="1">
    <source>
        <dbReference type="ARBA" id="ARBA00004141"/>
    </source>
</evidence>
<dbReference type="GO" id="GO:0016020">
    <property type="term" value="C:membrane"/>
    <property type="evidence" value="ECO:0007669"/>
    <property type="project" value="UniProtKB-SubCell"/>
</dbReference>
<dbReference type="Pfam" id="PF03661">
    <property type="entry name" value="TMEM33_Pom33"/>
    <property type="match status" value="1"/>
</dbReference>
<keyword evidence="4 6" id="KW-1133">Transmembrane helix</keyword>
<dbReference type="InterPro" id="IPR051645">
    <property type="entry name" value="PER33/POM33_regulator"/>
</dbReference>
<evidence type="ECO:0000313" key="7">
    <source>
        <dbReference type="EMBL" id="RCH81108.1"/>
    </source>
</evidence>
<dbReference type="GO" id="GO:0071786">
    <property type="term" value="P:endoplasmic reticulum tubular network organization"/>
    <property type="evidence" value="ECO:0007669"/>
    <property type="project" value="TreeGrafter"/>
</dbReference>
<dbReference type="GO" id="GO:0005783">
    <property type="term" value="C:endoplasmic reticulum"/>
    <property type="evidence" value="ECO:0007669"/>
    <property type="project" value="TreeGrafter"/>
</dbReference>
<keyword evidence="8" id="KW-1185">Reference proteome</keyword>
<feature type="transmembrane region" description="Helical" evidence="6">
    <location>
        <begin position="56"/>
        <end position="76"/>
    </location>
</feature>
<dbReference type="OrthoDB" id="5581259at2759"/>
<accession>A0A367ITW3</accession>
<reference evidence="7 8" key="1">
    <citation type="journal article" date="2018" name="G3 (Bethesda)">
        <title>Phylogenetic and Phylogenomic Definition of Rhizopus Species.</title>
        <authorList>
            <person name="Gryganskyi A.P."/>
            <person name="Golan J."/>
            <person name="Dolatabadi S."/>
            <person name="Mondo S."/>
            <person name="Robb S."/>
            <person name="Idnurm A."/>
            <person name="Muszewska A."/>
            <person name="Steczkiewicz K."/>
            <person name="Masonjones S."/>
            <person name="Liao H.L."/>
            <person name="Gajdeczka M.T."/>
            <person name="Anike F."/>
            <person name="Vuek A."/>
            <person name="Anishchenko I.M."/>
            <person name="Voigt K."/>
            <person name="de Hoog G.S."/>
            <person name="Smith M.E."/>
            <person name="Heitman J."/>
            <person name="Vilgalys R."/>
            <person name="Stajich J.E."/>
        </authorList>
    </citation>
    <scope>NUCLEOTIDE SEQUENCE [LARGE SCALE GENOMIC DNA]</scope>
    <source>
        <strain evidence="7 8">LSU 92-RS-03</strain>
    </source>
</reference>
<feature type="transmembrane region" description="Helical" evidence="6">
    <location>
        <begin position="176"/>
        <end position="196"/>
    </location>
</feature>